<dbReference type="InterPro" id="IPR023393">
    <property type="entry name" value="START-like_dom_sf"/>
</dbReference>
<dbReference type="AlphaFoldDB" id="A0A8H3ISV0"/>
<comment type="similarity">
    <text evidence="1">Belongs to the AHA1 family.</text>
</comment>
<dbReference type="SMART" id="SM01000">
    <property type="entry name" value="Aha1_N"/>
    <property type="match status" value="1"/>
</dbReference>
<evidence type="ECO:0000313" key="4">
    <source>
        <dbReference type="Proteomes" id="UP000664169"/>
    </source>
</evidence>
<dbReference type="Pfam" id="PF08327">
    <property type="entry name" value="AHSA1"/>
    <property type="match status" value="1"/>
</dbReference>
<organism evidence="3 4">
    <name type="scientific">Gomphillus americanus</name>
    <dbReference type="NCBI Taxonomy" id="1940652"/>
    <lineage>
        <taxon>Eukaryota</taxon>
        <taxon>Fungi</taxon>
        <taxon>Dikarya</taxon>
        <taxon>Ascomycota</taxon>
        <taxon>Pezizomycotina</taxon>
        <taxon>Lecanoromycetes</taxon>
        <taxon>OSLEUM clade</taxon>
        <taxon>Ostropomycetidae</taxon>
        <taxon>Ostropales</taxon>
        <taxon>Graphidaceae</taxon>
        <taxon>Gomphilloideae</taxon>
        <taxon>Gomphillus</taxon>
    </lineage>
</organism>
<reference evidence="3" key="1">
    <citation type="submission" date="2021-03" db="EMBL/GenBank/DDBJ databases">
        <authorList>
            <person name="Tagirdzhanova G."/>
        </authorList>
    </citation>
    <scope>NUCLEOTIDE SEQUENCE</scope>
</reference>
<dbReference type="CDD" id="cd08892">
    <property type="entry name" value="SRPBCC_Aha1"/>
    <property type="match status" value="1"/>
</dbReference>
<dbReference type="InterPro" id="IPR013538">
    <property type="entry name" value="ASHA1/2-like_C"/>
</dbReference>
<dbReference type="SUPFAM" id="SSF55961">
    <property type="entry name" value="Bet v1-like"/>
    <property type="match status" value="1"/>
</dbReference>
<proteinExistence type="inferred from homology"/>
<evidence type="ECO:0000256" key="1">
    <source>
        <dbReference type="ARBA" id="ARBA00006817"/>
    </source>
</evidence>
<evidence type="ECO:0000313" key="3">
    <source>
        <dbReference type="EMBL" id="CAF9924924.1"/>
    </source>
</evidence>
<dbReference type="Gene3D" id="3.30.530.20">
    <property type="match status" value="1"/>
</dbReference>
<dbReference type="InterPro" id="IPR015310">
    <property type="entry name" value="AHSA1-like_N"/>
</dbReference>
<dbReference type="GO" id="GO:0051087">
    <property type="term" value="F:protein-folding chaperone binding"/>
    <property type="evidence" value="ECO:0007669"/>
    <property type="project" value="InterPro"/>
</dbReference>
<dbReference type="SUPFAM" id="SSF103111">
    <property type="entry name" value="Activator of Hsp90 ATPase, Aha1"/>
    <property type="match status" value="1"/>
</dbReference>
<name>A0A8H3ISV0_9LECA</name>
<dbReference type="InterPro" id="IPR036338">
    <property type="entry name" value="Aha1"/>
</dbReference>
<comment type="caution">
    <text evidence="3">The sequence shown here is derived from an EMBL/GenBank/DDBJ whole genome shotgun (WGS) entry which is preliminary data.</text>
</comment>
<keyword evidence="4" id="KW-1185">Reference proteome</keyword>
<dbReference type="PANTHER" id="PTHR13009">
    <property type="entry name" value="HEAT SHOCK PROTEIN 90 HSP90 CO-CHAPERONE AHA-1"/>
    <property type="match status" value="1"/>
</dbReference>
<dbReference type="GO" id="GO:0005829">
    <property type="term" value="C:cytosol"/>
    <property type="evidence" value="ECO:0007669"/>
    <property type="project" value="TreeGrafter"/>
</dbReference>
<dbReference type="OrthoDB" id="567237at2759"/>
<accession>A0A8H3ISV0</accession>
<evidence type="ECO:0000259" key="2">
    <source>
        <dbReference type="SMART" id="SM01000"/>
    </source>
</evidence>
<gene>
    <name evidence="3" type="ORF">GOMPHAMPRED_003768</name>
</gene>
<dbReference type="Gene3D" id="3.15.10.20">
    <property type="entry name" value="Activator of Hsp90 ATPase Aha1, N-terminal domain"/>
    <property type="match status" value="1"/>
</dbReference>
<dbReference type="Proteomes" id="UP000664169">
    <property type="component" value="Unassembled WGS sequence"/>
</dbReference>
<protein>
    <recommendedName>
        <fullName evidence="2">Activator of Hsp90 ATPase AHSA1-like N-terminal domain-containing protein</fullName>
    </recommendedName>
</protein>
<dbReference type="GO" id="GO:0006457">
    <property type="term" value="P:protein folding"/>
    <property type="evidence" value="ECO:0007669"/>
    <property type="project" value="TreeGrafter"/>
</dbReference>
<sequence>MVLHNPNNWHWVNKDVSEWAKEWLQNNLVGIKAEKGDTTVSITNVSSMDGDVDVSQRKGKVITLFDVKLVLDFEESADEEGEVSGTITISEVAHDTTEDEYVFEISSAKQPVKDLVRSDIIPQLRKGLQKLGPAVIEAHGKDIQHAPGQGPPTGYIPKDTQSKVTSSSAAQANAKVASKVSTSNGNGPSINTVPLSSTAEFRTSAAELFITFTDPQRLTAFTRSPPTVFEGAKPHGKFTLFGGGVVGEYILLKESSQIVQKWRLAQWPQGHFSTLTLDFDQDDINGVTNMRANWDKVPVGEADMTKAKWDEYYVRSLKTTFGFGTIL</sequence>
<feature type="domain" description="Activator of Hsp90 ATPase AHSA1-like N-terminal" evidence="2">
    <location>
        <begin position="13"/>
        <end position="141"/>
    </location>
</feature>
<dbReference type="Pfam" id="PF09229">
    <property type="entry name" value="Aha1_N"/>
    <property type="match status" value="1"/>
</dbReference>
<dbReference type="EMBL" id="CAJPDQ010000022">
    <property type="protein sequence ID" value="CAF9924924.1"/>
    <property type="molecule type" value="Genomic_DNA"/>
</dbReference>
<dbReference type="GO" id="GO:0001671">
    <property type="term" value="F:ATPase activator activity"/>
    <property type="evidence" value="ECO:0007669"/>
    <property type="project" value="InterPro"/>
</dbReference>
<dbReference type="PANTHER" id="PTHR13009:SF22">
    <property type="entry name" value="LD43819P"/>
    <property type="match status" value="1"/>
</dbReference>